<comment type="subcellular location">
    <subcellularLocation>
        <location evidence="1">Membrane</location>
        <topology evidence="1">Multi-pass membrane protein</topology>
    </subcellularLocation>
</comment>
<evidence type="ECO:0000313" key="10">
    <source>
        <dbReference type="EMBL" id="KAF2485476.1"/>
    </source>
</evidence>
<dbReference type="InterPro" id="IPR005828">
    <property type="entry name" value="MFS_sugar_transport-like"/>
</dbReference>
<dbReference type="PANTHER" id="PTHR48022:SF64">
    <property type="entry name" value="MAJOR FACILITATOR SUPERFAMILY (MFS) PROFILE DOMAIN-CONTAINING PROTEIN"/>
    <property type="match status" value="1"/>
</dbReference>
<keyword evidence="6 8" id="KW-0472">Membrane</keyword>
<feature type="transmembrane region" description="Helical" evidence="8">
    <location>
        <begin position="134"/>
        <end position="156"/>
    </location>
</feature>
<feature type="transmembrane region" description="Helical" evidence="8">
    <location>
        <begin position="111"/>
        <end position="128"/>
    </location>
</feature>
<dbReference type="Pfam" id="PF00083">
    <property type="entry name" value="Sugar_tr"/>
    <property type="match status" value="1"/>
</dbReference>
<dbReference type="AlphaFoldDB" id="A0A6A6Q0G0"/>
<evidence type="ECO:0000256" key="7">
    <source>
        <dbReference type="RuleBase" id="RU003346"/>
    </source>
</evidence>
<dbReference type="InterPro" id="IPR020846">
    <property type="entry name" value="MFS_dom"/>
</dbReference>
<dbReference type="RefSeq" id="XP_033592045.1">
    <property type="nucleotide sequence ID" value="XM_033737959.1"/>
</dbReference>
<feature type="transmembrane region" description="Helical" evidence="8">
    <location>
        <begin position="291"/>
        <end position="313"/>
    </location>
</feature>
<evidence type="ECO:0000256" key="1">
    <source>
        <dbReference type="ARBA" id="ARBA00004141"/>
    </source>
</evidence>
<gene>
    <name evidence="10" type="ORF">BDY17DRAFT_338445</name>
</gene>
<dbReference type="GO" id="GO:0005351">
    <property type="term" value="F:carbohydrate:proton symporter activity"/>
    <property type="evidence" value="ECO:0007669"/>
    <property type="project" value="TreeGrafter"/>
</dbReference>
<dbReference type="InterPro" id="IPR005829">
    <property type="entry name" value="Sugar_transporter_CS"/>
</dbReference>
<feature type="domain" description="Major facilitator superfamily (MFS) profile" evidence="9">
    <location>
        <begin position="41"/>
        <end position="480"/>
    </location>
</feature>
<feature type="transmembrane region" description="Helical" evidence="8">
    <location>
        <begin position="387"/>
        <end position="406"/>
    </location>
</feature>
<dbReference type="Gene3D" id="1.20.1250.20">
    <property type="entry name" value="MFS general substrate transporter like domains"/>
    <property type="match status" value="1"/>
</dbReference>
<organism evidence="10 11">
    <name type="scientific">Neohortaea acidophila</name>
    <dbReference type="NCBI Taxonomy" id="245834"/>
    <lineage>
        <taxon>Eukaryota</taxon>
        <taxon>Fungi</taxon>
        <taxon>Dikarya</taxon>
        <taxon>Ascomycota</taxon>
        <taxon>Pezizomycotina</taxon>
        <taxon>Dothideomycetes</taxon>
        <taxon>Dothideomycetidae</taxon>
        <taxon>Mycosphaerellales</taxon>
        <taxon>Teratosphaeriaceae</taxon>
        <taxon>Neohortaea</taxon>
    </lineage>
</organism>
<dbReference type="PROSITE" id="PS00216">
    <property type="entry name" value="SUGAR_TRANSPORT_1"/>
    <property type="match status" value="1"/>
</dbReference>
<dbReference type="OrthoDB" id="6133115at2759"/>
<name>A0A6A6Q0G0_9PEZI</name>
<dbReference type="InterPro" id="IPR050360">
    <property type="entry name" value="MFS_Sugar_Transporters"/>
</dbReference>
<evidence type="ECO:0000256" key="4">
    <source>
        <dbReference type="ARBA" id="ARBA00022692"/>
    </source>
</evidence>
<comment type="similarity">
    <text evidence="2 7">Belongs to the major facilitator superfamily. Sugar transporter (TC 2.A.1.1) family.</text>
</comment>
<sequence>MVARAAAAELPAKRNELYKTLPNNCASSWWRDPGLRRLNLGILLVFASATANGFDGSLLNGLLAIPRFQADVVNRVDTSTLGLIIAAISLGGLPALIPAGYVSDKYGRKRCLWIGTIIIIATAIVQALTSGPWLFLAFRLFMGVGIAFVLIPAPALSTEVAHPRNRAAVSACFQTAFYWGSIVSACATLGGLYIPSSWAWRMPVMLQVLFPAAQIVGLFIIPESPRWMIANGQKEKAFYVLARYHANGDTSDPLVNFEYHEICQTIKSEAMAANESSWKEFFRTKGNRHRFIICILVGIMIQWAGNGIVSYYLAPILRSVGITDPVAEAGINLGLQVWNAGMAVAGAFACDRYGRRPLWLTSAIGMLFSLSVVTALSAVYAESSNKAAGTAVIPMLFVFFGFYDIAFTPLSYAYPVEILPFKLRSRGLSVTLTTVFGAGFFNQYVNPIALARLHYKFYFVYIGCLISFIFIIWFVFPETKGRSLEEIAEVFDGPAETEIIRRASIAASVTGCSPNIVYEVHDRSKFDKPG</sequence>
<dbReference type="EMBL" id="MU001633">
    <property type="protein sequence ID" value="KAF2485476.1"/>
    <property type="molecule type" value="Genomic_DNA"/>
</dbReference>
<dbReference type="FunFam" id="1.20.1250.20:FF:000134">
    <property type="entry name" value="MFS sugar transporter protein"/>
    <property type="match status" value="1"/>
</dbReference>
<feature type="transmembrane region" description="Helical" evidence="8">
    <location>
        <begin position="79"/>
        <end position="99"/>
    </location>
</feature>
<feature type="transmembrane region" description="Helical" evidence="8">
    <location>
        <begin position="427"/>
        <end position="445"/>
    </location>
</feature>
<evidence type="ECO:0000256" key="5">
    <source>
        <dbReference type="ARBA" id="ARBA00022989"/>
    </source>
</evidence>
<protein>
    <submittedName>
        <fullName evidence="10">AflYb/ hxtA/ putative hexose transporter</fullName>
    </submittedName>
</protein>
<feature type="transmembrane region" description="Helical" evidence="8">
    <location>
        <begin position="38"/>
        <end position="59"/>
    </location>
</feature>
<dbReference type="GO" id="GO:0016020">
    <property type="term" value="C:membrane"/>
    <property type="evidence" value="ECO:0007669"/>
    <property type="project" value="UniProtKB-SubCell"/>
</dbReference>
<dbReference type="Proteomes" id="UP000799767">
    <property type="component" value="Unassembled WGS sequence"/>
</dbReference>
<dbReference type="NCBIfam" id="TIGR00879">
    <property type="entry name" value="SP"/>
    <property type="match status" value="1"/>
</dbReference>
<keyword evidence="4 8" id="KW-0812">Transmembrane</keyword>
<evidence type="ECO:0000259" key="9">
    <source>
        <dbReference type="PROSITE" id="PS50850"/>
    </source>
</evidence>
<feature type="transmembrane region" description="Helical" evidence="8">
    <location>
        <begin position="200"/>
        <end position="221"/>
    </location>
</feature>
<evidence type="ECO:0000256" key="2">
    <source>
        <dbReference type="ARBA" id="ARBA00010992"/>
    </source>
</evidence>
<keyword evidence="11" id="KW-1185">Reference proteome</keyword>
<evidence type="ECO:0000256" key="3">
    <source>
        <dbReference type="ARBA" id="ARBA00022448"/>
    </source>
</evidence>
<reference evidence="10" key="1">
    <citation type="journal article" date="2020" name="Stud. Mycol.">
        <title>101 Dothideomycetes genomes: a test case for predicting lifestyles and emergence of pathogens.</title>
        <authorList>
            <person name="Haridas S."/>
            <person name="Albert R."/>
            <person name="Binder M."/>
            <person name="Bloem J."/>
            <person name="Labutti K."/>
            <person name="Salamov A."/>
            <person name="Andreopoulos B."/>
            <person name="Baker S."/>
            <person name="Barry K."/>
            <person name="Bills G."/>
            <person name="Bluhm B."/>
            <person name="Cannon C."/>
            <person name="Castanera R."/>
            <person name="Culley D."/>
            <person name="Daum C."/>
            <person name="Ezra D."/>
            <person name="Gonzalez J."/>
            <person name="Henrissat B."/>
            <person name="Kuo A."/>
            <person name="Liang C."/>
            <person name="Lipzen A."/>
            <person name="Lutzoni F."/>
            <person name="Magnuson J."/>
            <person name="Mondo S."/>
            <person name="Nolan M."/>
            <person name="Ohm R."/>
            <person name="Pangilinan J."/>
            <person name="Park H.-J."/>
            <person name="Ramirez L."/>
            <person name="Alfaro M."/>
            <person name="Sun H."/>
            <person name="Tritt A."/>
            <person name="Yoshinaga Y."/>
            <person name="Zwiers L.-H."/>
            <person name="Turgeon B."/>
            <person name="Goodwin S."/>
            <person name="Spatafora J."/>
            <person name="Crous P."/>
            <person name="Grigoriev I."/>
        </authorList>
    </citation>
    <scope>NUCLEOTIDE SEQUENCE</scope>
    <source>
        <strain evidence="10">CBS 113389</strain>
    </source>
</reference>
<evidence type="ECO:0000256" key="6">
    <source>
        <dbReference type="ARBA" id="ARBA00023136"/>
    </source>
</evidence>
<dbReference type="PROSITE" id="PS50850">
    <property type="entry name" value="MFS"/>
    <property type="match status" value="1"/>
</dbReference>
<dbReference type="PANTHER" id="PTHR48022">
    <property type="entry name" value="PLASTIDIC GLUCOSE TRANSPORTER 4"/>
    <property type="match status" value="1"/>
</dbReference>
<keyword evidence="5 8" id="KW-1133">Transmembrane helix</keyword>
<evidence type="ECO:0000256" key="8">
    <source>
        <dbReference type="SAM" id="Phobius"/>
    </source>
</evidence>
<evidence type="ECO:0000313" key="11">
    <source>
        <dbReference type="Proteomes" id="UP000799767"/>
    </source>
</evidence>
<feature type="transmembrane region" description="Helical" evidence="8">
    <location>
        <begin position="357"/>
        <end position="381"/>
    </location>
</feature>
<feature type="transmembrane region" description="Helical" evidence="8">
    <location>
        <begin position="457"/>
        <end position="476"/>
    </location>
</feature>
<dbReference type="InterPro" id="IPR003663">
    <property type="entry name" value="Sugar/inositol_transpt"/>
</dbReference>
<proteinExistence type="inferred from homology"/>
<dbReference type="InterPro" id="IPR036259">
    <property type="entry name" value="MFS_trans_sf"/>
</dbReference>
<dbReference type="SUPFAM" id="SSF103473">
    <property type="entry name" value="MFS general substrate transporter"/>
    <property type="match status" value="1"/>
</dbReference>
<accession>A0A6A6Q0G0</accession>
<feature type="transmembrane region" description="Helical" evidence="8">
    <location>
        <begin position="176"/>
        <end position="194"/>
    </location>
</feature>
<keyword evidence="3 7" id="KW-0813">Transport</keyword>
<dbReference type="GeneID" id="54478961"/>